<comment type="function">
    <text evidence="1 6">Catalyzes the insertion of molybdate into adenylated molybdopterin with the concomitant release of AMP.</text>
</comment>
<dbReference type="GO" id="GO:0005829">
    <property type="term" value="C:cytosol"/>
    <property type="evidence" value="ECO:0007669"/>
    <property type="project" value="TreeGrafter"/>
</dbReference>
<evidence type="ECO:0000313" key="9">
    <source>
        <dbReference type="Proteomes" id="UP000683507"/>
    </source>
</evidence>
<dbReference type="SUPFAM" id="SSF53218">
    <property type="entry name" value="Molybdenum cofactor biosynthesis proteins"/>
    <property type="match status" value="1"/>
</dbReference>
<reference evidence="8" key="1">
    <citation type="submission" date="2021-04" db="EMBL/GenBank/DDBJ databases">
        <authorList>
            <person name="Rodrigo-Torres L."/>
            <person name="Arahal R. D."/>
            <person name="Lucena T."/>
        </authorList>
    </citation>
    <scope>NUCLEOTIDE SEQUENCE</scope>
    <source>
        <strain evidence="8">AS29M-1</strain>
    </source>
</reference>
<dbReference type="Gene3D" id="2.170.190.11">
    <property type="entry name" value="Molybdopterin biosynthesis moea protein, domain 3"/>
    <property type="match status" value="1"/>
</dbReference>
<dbReference type="KEGG" id="ptan:CRYO30217_00491"/>
<dbReference type="RefSeq" id="WP_258540723.1">
    <property type="nucleotide sequence ID" value="NZ_OU015584.1"/>
</dbReference>
<keyword evidence="6 8" id="KW-0808">Transferase</keyword>
<dbReference type="SUPFAM" id="SSF63882">
    <property type="entry name" value="MoeA N-terminal region -like"/>
    <property type="match status" value="1"/>
</dbReference>
<sequence length="393" mass="41964">MISTAEAISLISDSTRPLEAVTTALSKSLGCITTEDVTAKIDLPPFDQSAMDGYAICLGGEDTYSVIGEIQAGDDASEFSLSKGEAVKIFTGAMVPKTADLVCRIEDIVEKGNVISVTKTPTKGANIRWQGEQIKKGETSILKGGKVNPATIGFLANLGIKDLSVVRKPIISIISTGNELISPDELNTLPEGKIFESNSVMLSSALHSLGYESRHSRHLQDDYNEVCKGLKKALHESDVLIISGGISVGDYDFVGKGLQENGVKQVFYKVNQKPGKPLFFGTKGNKLVFALPGNPAAALTCFYIYVLPALNKLSGQGFIGLPKSTSTLTTSLTKSNSREQFLKAYDDNNGTVKILEGQSSAMLKSFAEANALIHLPSHSTPQEGETVEVIKLS</sequence>
<dbReference type="Gene3D" id="3.90.105.10">
    <property type="entry name" value="Molybdopterin biosynthesis moea protein, domain 2"/>
    <property type="match status" value="1"/>
</dbReference>
<dbReference type="InterPro" id="IPR008284">
    <property type="entry name" value="MoCF_biosynth_CS"/>
</dbReference>
<dbReference type="InterPro" id="IPR005111">
    <property type="entry name" value="MoeA_C_domain_IV"/>
</dbReference>
<dbReference type="InterPro" id="IPR036425">
    <property type="entry name" value="MoaB/Mog-like_dom_sf"/>
</dbReference>
<dbReference type="PANTHER" id="PTHR10192:SF5">
    <property type="entry name" value="GEPHYRIN"/>
    <property type="match status" value="1"/>
</dbReference>
<dbReference type="Gene3D" id="2.40.340.10">
    <property type="entry name" value="MoeA, C-terminal, domain IV"/>
    <property type="match status" value="1"/>
</dbReference>
<proteinExistence type="inferred from homology"/>
<name>A0A916N9S3_9FLAO</name>
<feature type="domain" description="MoaB/Mog" evidence="7">
    <location>
        <begin position="172"/>
        <end position="312"/>
    </location>
</feature>
<dbReference type="GO" id="GO:0046872">
    <property type="term" value="F:metal ion binding"/>
    <property type="evidence" value="ECO:0007669"/>
    <property type="project" value="UniProtKB-UniRule"/>
</dbReference>
<dbReference type="SUPFAM" id="SSF63867">
    <property type="entry name" value="MoeA C-terminal domain-like"/>
    <property type="match status" value="1"/>
</dbReference>
<comment type="catalytic activity">
    <reaction evidence="5">
        <text>adenylyl-molybdopterin + molybdate = Mo-molybdopterin + AMP + H(+)</text>
        <dbReference type="Rhea" id="RHEA:35047"/>
        <dbReference type="ChEBI" id="CHEBI:15378"/>
        <dbReference type="ChEBI" id="CHEBI:36264"/>
        <dbReference type="ChEBI" id="CHEBI:62727"/>
        <dbReference type="ChEBI" id="CHEBI:71302"/>
        <dbReference type="ChEBI" id="CHEBI:456215"/>
        <dbReference type="EC" id="2.10.1.1"/>
    </reaction>
</comment>
<comment type="cofactor">
    <cofactor evidence="6">
        <name>Mg(2+)</name>
        <dbReference type="ChEBI" id="CHEBI:18420"/>
    </cofactor>
</comment>
<evidence type="ECO:0000256" key="3">
    <source>
        <dbReference type="ARBA" id="ARBA00010763"/>
    </source>
</evidence>
<evidence type="ECO:0000313" key="8">
    <source>
        <dbReference type="EMBL" id="CAG5077821.1"/>
    </source>
</evidence>
<dbReference type="GO" id="GO:0006777">
    <property type="term" value="P:Mo-molybdopterin cofactor biosynthetic process"/>
    <property type="evidence" value="ECO:0007669"/>
    <property type="project" value="UniProtKB-UniRule"/>
</dbReference>
<dbReference type="SMART" id="SM00852">
    <property type="entry name" value="MoCF_biosynth"/>
    <property type="match status" value="1"/>
</dbReference>
<dbReference type="Pfam" id="PF00994">
    <property type="entry name" value="MoCF_biosynth"/>
    <property type="match status" value="1"/>
</dbReference>
<dbReference type="PROSITE" id="PS01079">
    <property type="entry name" value="MOCF_BIOSYNTHESIS_2"/>
    <property type="match status" value="1"/>
</dbReference>
<comment type="similarity">
    <text evidence="3 6">Belongs to the MoeA family.</text>
</comment>
<comment type="pathway">
    <text evidence="2 6">Cofactor biosynthesis; molybdopterin biosynthesis.</text>
</comment>
<evidence type="ECO:0000259" key="7">
    <source>
        <dbReference type="SMART" id="SM00852"/>
    </source>
</evidence>
<dbReference type="EC" id="2.10.1.1" evidence="6"/>
<dbReference type="EMBL" id="OU015584">
    <property type="protein sequence ID" value="CAG5077821.1"/>
    <property type="molecule type" value="Genomic_DNA"/>
</dbReference>
<evidence type="ECO:0000256" key="5">
    <source>
        <dbReference type="ARBA" id="ARBA00047317"/>
    </source>
</evidence>
<dbReference type="NCBIfam" id="TIGR00177">
    <property type="entry name" value="molyb_syn"/>
    <property type="match status" value="1"/>
</dbReference>
<keyword evidence="6" id="KW-0479">Metal-binding</keyword>
<dbReference type="GO" id="GO:0061599">
    <property type="term" value="F:molybdopterin molybdotransferase activity"/>
    <property type="evidence" value="ECO:0007669"/>
    <property type="project" value="UniProtKB-UniRule"/>
</dbReference>
<protein>
    <recommendedName>
        <fullName evidence="6">Molybdopterin molybdenumtransferase</fullName>
        <ecNumber evidence="6">2.10.1.1</ecNumber>
    </recommendedName>
</protein>
<dbReference type="Pfam" id="PF03454">
    <property type="entry name" value="MoeA_C"/>
    <property type="match status" value="1"/>
</dbReference>
<evidence type="ECO:0000256" key="6">
    <source>
        <dbReference type="RuleBase" id="RU365090"/>
    </source>
</evidence>
<dbReference type="InterPro" id="IPR005110">
    <property type="entry name" value="MoeA_linker/N"/>
</dbReference>
<dbReference type="AlphaFoldDB" id="A0A916N9S3"/>
<dbReference type="Pfam" id="PF03453">
    <property type="entry name" value="MoeA_N"/>
    <property type="match status" value="1"/>
</dbReference>
<dbReference type="InterPro" id="IPR038987">
    <property type="entry name" value="MoeA-like"/>
</dbReference>
<dbReference type="NCBIfam" id="NF045515">
    <property type="entry name" value="Glp_gephyrin"/>
    <property type="match status" value="1"/>
</dbReference>
<dbReference type="InterPro" id="IPR036135">
    <property type="entry name" value="MoeA_linker/N_sf"/>
</dbReference>
<accession>A0A916N9S3</accession>
<keyword evidence="4 6" id="KW-0501">Molybdenum cofactor biosynthesis</keyword>
<keyword evidence="6" id="KW-0500">Molybdenum</keyword>
<evidence type="ECO:0000256" key="1">
    <source>
        <dbReference type="ARBA" id="ARBA00002901"/>
    </source>
</evidence>
<gene>
    <name evidence="8" type="primary">moeA</name>
    <name evidence="8" type="ORF">CRYO30217_00491</name>
</gene>
<evidence type="ECO:0000256" key="4">
    <source>
        <dbReference type="ARBA" id="ARBA00023150"/>
    </source>
</evidence>
<dbReference type="PANTHER" id="PTHR10192">
    <property type="entry name" value="MOLYBDOPTERIN BIOSYNTHESIS PROTEIN"/>
    <property type="match status" value="1"/>
</dbReference>
<dbReference type="Gene3D" id="3.40.980.10">
    <property type="entry name" value="MoaB/Mog-like domain"/>
    <property type="match status" value="1"/>
</dbReference>
<dbReference type="Proteomes" id="UP000683507">
    <property type="component" value="Chromosome"/>
</dbReference>
<evidence type="ECO:0000256" key="2">
    <source>
        <dbReference type="ARBA" id="ARBA00005046"/>
    </source>
</evidence>
<keyword evidence="9" id="KW-1185">Reference proteome</keyword>
<dbReference type="InterPro" id="IPR036688">
    <property type="entry name" value="MoeA_C_domain_IV_sf"/>
</dbReference>
<keyword evidence="6" id="KW-0460">Magnesium</keyword>
<organism evidence="8 9">
    <name type="scientific">Parvicella tangerina</name>
    <dbReference type="NCBI Taxonomy" id="2829795"/>
    <lineage>
        <taxon>Bacteria</taxon>
        <taxon>Pseudomonadati</taxon>
        <taxon>Bacteroidota</taxon>
        <taxon>Flavobacteriia</taxon>
        <taxon>Flavobacteriales</taxon>
        <taxon>Parvicellaceae</taxon>
        <taxon>Parvicella</taxon>
    </lineage>
</organism>
<dbReference type="CDD" id="cd00887">
    <property type="entry name" value="MoeA"/>
    <property type="match status" value="1"/>
</dbReference>
<dbReference type="InterPro" id="IPR001453">
    <property type="entry name" value="MoaB/Mog_dom"/>
</dbReference>